<dbReference type="PATRIC" id="fig|587753.10.peg.2844"/>
<organism evidence="1 2">
    <name type="scientific">Pseudomonas chlororaphis</name>
    <dbReference type="NCBI Taxonomy" id="587753"/>
    <lineage>
        <taxon>Bacteria</taxon>
        <taxon>Pseudomonadati</taxon>
        <taxon>Pseudomonadota</taxon>
        <taxon>Gammaproteobacteria</taxon>
        <taxon>Pseudomonadales</taxon>
        <taxon>Pseudomonadaceae</taxon>
        <taxon>Pseudomonas</taxon>
    </lineage>
</organism>
<dbReference type="KEGG" id="pcz:PCL1606_28510"/>
<gene>
    <name evidence="1" type="ORF">PCL1606_28510</name>
</gene>
<sequence>MKPTDNVIDFARFRKRKQAQQLARTMWEMYARNAGYQAFQWVQANQPTGTHHP</sequence>
<dbReference type="Proteomes" id="UP000032748">
    <property type="component" value="Chromosome"/>
</dbReference>
<name>A0A0D5XZX9_9PSED</name>
<protein>
    <submittedName>
        <fullName evidence="1">Uncharacterized protein</fullName>
    </submittedName>
</protein>
<reference evidence="1 2" key="1">
    <citation type="journal article" date="2015" name="Mol. Plant Microbe Interact.">
        <title>Comparative Genomic Analysis of Pseudomonas chlororaphis PCL1606 Reveals New Insight into Antifungal Compounds Involved in Biocontrol.</title>
        <authorList>
            <person name="Calderon C.E."/>
            <person name="Ramos C."/>
            <person name="de Vicente A."/>
            <person name="Cazorla F.M."/>
        </authorList>
    </citation>
    <scope>NUCLEOTIDE SEQUENCE [LARGE SCALE GENOMIC DNA]</scope>
    <source>
        <strain evidence="1 2">PCL1606</strain>
    </source>
</reference>
<dbReference type="EMBL" id="CP011110">
    <property type="protein sequence ID" value="AKA24302.1"/>
    <property type="molecule type" value="Genomic_DNA"/>
</dbReference>
<dbReference type="AlphaFoldDB" id="A0A0D5XZX9"/>
<evidence type="ECO:0000313" key="1">
    <source>
        <dbReference type="EMBL" id="AKA24302.1"/>
    </source>
</evidence>
<accession>A0A0D5XZX9</accession>
<dbReference type="RefSeq" id="WP_171820050.1">
    <property type="nucleotide sequence ID" value="NZ_CP011110.1"/>
</dbReference>
<proteinExistence type="predicted"/>
<evidence type="ECO:0000313" key="2">
    <source>
        <dbReference type="Proteomes" id="UP000032748"/>
    </source>
</evidence>